<dbReference type="PANTHER" id="PTHR30600">
    <property type="entry name" value="CYTOCHROME C PEROXIDASE-RELATED"/>
    <property type="match status" value="1"/>
</dbReference>
<keyword evidence="10" id="KW-1185">Reference proteome</keyword>
<dbReference type="PROSITE" id="PS51007">
    <property type="entry name" value="CYTC"/>
    <property type="match status" value="1"/>
</dbReference>
<evidence type="ECO:0000256" key="4">
    <source>
        <dbReference type="ARBA" id="ARBA00023002"/>
    </source>
</evidence>
<evidence type="ECO:0000313" key="10">
    <source>
        <dbReference type="Proteomes" id="UP000019275"/>
    </source>
</evidence>
<reference evidence="9 10" key="1">
    <citation type="journal article" date="2014" name="Genome Announc.">
        <title>Draft Genome Sequence of the Carrageenan-Degrading Bacterium Cellulophaga sp. Strain KL-A, Isolated from Decaying Marine Algae.</title>
        <authorList>
            <person name="Shan D."/>
            <person name="Ying J."/>
            <person name="Li X."/>
            <person name="Gao Z."/>
            <person name="Wei G."/>
            <person name="Shao Z."/>
        </authorList>
    </citation>
    <scope>NUCLEOTIDE SEQUENCE [LARGE SCALE GENOMIC DNA]</scope>
    <source>
        <strain evidence="9 10">KL-A</strain>
    </source>
</reference>
<evidence type="ECO:0000256" key="2">
    <source>
        <dbReference type="ARBA" id="ARBA00022617"/>
    </source>
</evidence>
<feature type="compositionally biased region" description="Basic and acidic residues" evidence="7">
    <location>
        <begin position="438"/>
        <end position="447"/>
    </location>
</feature>
<dbReference type="Proteomes" id="UP000019275">
    <property type="component" value="Unassembled WGS sequence"/>
</dbReference>
<organism evidence="9 10">
    <name type="scientific">Cellulophaga geojensis KL-A</name>
    <dbReference type="NCBI Taxonomy" id="1328323"/>
    <lineage>
        <taxon>Bacteria</taxon>
        <taxon>Pseudomonadati</taxon>
        <taxon>Bacteroidota</taxon>
        <taxon>Flavobacteriia</taxon>
        <taxon>Flavobacteriales</taxon>
        <taxon>Flavobacteriaceae</taxon>
        <taxon>Cellulophaga</taxon>
    </lineage>
</organism>
<dbReference type="InterPro" id="IPR009056">
    <property type="entry name" value="Cyt_c-like_dom"/>
</dbReference>
<sequence>MSTSKINLYCILAIGILFTTSCSNDDNNYQKAETSILEEKITTLYGSLETLQLPEETNLNNIPSDPKNPLTPEKVALGKLLFHETGLALNPTKEIGANTYSCASCHHAAAGFQSGNIQGIGEGGFGYGAKGESRHMSIDYLEEDLDVQPIKSPSILNTAYQKVMLWNGQFGGTSENTGTESSWTVGTPKERNNLGFEGVEIQAIAGLGVHRLLIDTNFLNNNGYKSMFDAAFPNTPEENRYTTITAGLAIAAYERTVLANQAPFQEFLKGNEAALSPKEISGANLFFGKAECYKCHTGPGLNKTGFYALGMNDLDPNSSHINIDEATKKGRGGFTGKEEDNYKFKIPSLYNLKDVSHFGHGGSFTSIKEVIEYKNNAIPENNNVPKNQLASDFIPLNLTTEEIDDLTAFIENGLYDNNLKRYTPESLPSGNCFPNADSKSKSDMGCN</sequence>
<keyword evidence="2 6" id="KW-0349">Heme</keyword>
<name>A0ABN0RTV6_9FLAO</name>
<dbReference type="GO" id="GO:0004601">
    <property type="term" value="F:peroxidase activity"/>
    <property type="evidence" value="ECO:0007669"/>
    <property type="project" value="UniProtKB-KW"/>
</dbReference>
<feature type="region of interest" description="Disordered" evidence="7">
    <location>
        <begin position="426"/>
        <end position="447"/>
    </location>
</feature>
<evidence type="ECO:0000259" key="8">
    <source>
        <dbReference type="PROSITE" id="PS51007"/>
    </source>
</evidence>
<dbReference type="Gene3D" id="1.10.760.10">
    <property type="entry name" value="Cytochrome c-like domain"/>
    <property type="match status" value="2"/>
</dbReference>
<accession>A0ABN0RTV6</accession>
<evidence type="ECO:0000256" key="7">
    <source>
        <dbReference type="SAM" id="MobiDB-lite"/>
    </source>
</evidence>
<evidence type="ECO:0000313" key="9">
    <source>
        <dbReference type="EMBL" id="EWH15310.1"/>
    </source>
</evidence>
<protein>
    <submittedName>
        <fullName evidence="9">Di-heme cytochrome c peroxidase</fullName>
    </submittedName>
</protein>
<evidence type="ECO:0000256" key="3">
    <source>
        <dbReference type="ARBA" id="ARBA00022723"/>
    </source>
</evidence>
<feature type="domain" description="Cytochrome c" evidence="8">
    <location>
        <begin position="277"/>
        <end position="414"/>
    </location>
</feature>
<dbReference type="InterPro" id="IPR051395">
    <property type="entry name" value="Cytochrome_c_Peroxidase/MauG"/>
</dbReference>
<dbReference type="Pfam" id="PF03150">
    <property type="entry name" value="CCP_MauG"/>
    <property type="match status" value="1"/>
</dbReference>
<dbReference type="SUPFAM" id="SSF46626">
    <property type="entry name" value="Cytochrome c"/>
    <property type="match status" value="2"/>
</dbReference>
<dbReference type="InterPro" id="IPR004852">
    <property type="entry name" value="Di-haem_cyt_c_peroxidsae"/>
</dbReference>
<dbReference type="InterPro" id="IPR036909">
    <property type="entry name" value="Cyt_c-like_dom_sf"/>
</dbReference>
<evidence type="ECO:0000256" key="5">
    <source>
        <dbReference type="ARBA" id="ARBA00023004"/>
    </source>
</evidence>
<keyword evidence="5 6" id="KW-0408">Iron</keyword>
<dbReference type="PROSITE" id="PS51257">
    <property type="entry name" value="PROKAR_LIPOPROTEIN"/>
    <property type="match status" value="1"/>
</dbReference>
<keyword evidence="9" id="KW-0575">Peroxidase</keyword>
<dbReference type="EMBL" id="ARZX01000001">
    <property type="protein sequence ID" value="EWH15310.1"/>
    <property type="molecule type" value="Genomic_DNA"/>
</dbReference>
<keyword evidence="4" id="KW-0560">Oxidoreductase</keyword>
<comment type="caution">
    <text evidence="9">The sequence shown here is derived from an EMBL/GenBank/DDBJ whole genome shotgun (WGS) entry which is preliminary data.</text>
</comment>
<dbReference type="RefSeq" id="WP_034643233.1">
    <property type="nucleotide sequence ID" value="NZ_ARZX01000001.1"/>
</dbReference>
<gene>
    <name evidence="9" type="ORF">KLA_02085</name>
</gene>
<keyword evidence="3 6" id="KW-0479">Metal-binding</keyword>
<proteinExistence type="predicted"/>
<evidence type="ECO:0000256" key="1">
    <source>
        <dbReference type="ARBA" id="ARBA00004196"/>
    </source>
</evidence>
<comment type="subcellular location">
    <subcellularLocation>
        <location evidence="1">Cell envelope</location>
    </subcellularLocation>
</comment>
<evidence type="ECO:0000256" key="6">
    <source>
        <dbReference type="PROSITE-ProRule" id="PRU00433"/>
    </source>
</evidence>